<dbReference type="Proteomes" id="UP001358193">
    <property type="component" value="Segment"/>
</dbReference>
<sequence length="216" mass="25950">MMIKNDFLSMKQINQRRVIQFINKNKMLKSAFKYYLEYNTGCNNPYHNVNHTMAMMDILIDMDPEDDNLHTMLLAAIFHDMNHSAGKMDDIHNVDNSIDAYYSFCTKYPFYFDKNIEKIIRTTQFPYKEGDKLNYMQRKVREADNLVCFYDDFLTQVLLGLKEEMHVTDLNIMIQNELKFFENSWKNLELAYSKRCVNKYKDEIKEYLKEIKNVID</sequence>
<accession>A0ABZ0Z2C3</accession>
<protein>
    <submittedName>
        <fullName evidence="1">Phosphohydrolase</fullName>
    </submittedName>
</protein>
<keyword evidence="2" id="KW-1185">Reference proteome</keyword>
<proteinExistence type="predicted"/>
<name>A0ABZ0Z2C3_9CAUD</name>
<dbReference type="SUPFAM" id="SSF109604">
    <property type="entry name" value="HD-domain/PDEase-like"/>
    <property type="match status" value="1"/>
</dbReference>
<evidence type="ECO:0000313" key="2">
    <source>
        <dbReference type="Proteomes" id="UP001358193"/>
    </source>
</evidence>
<dbReference type="Gene3D" id="1.10.3210.10">
    <property type="entry name" value="Hypothetical protein af1432"/>
    <property type="match status" value="1"/>
</dbReference>
<reference evidence="1 2" key="1">
    <citation type="submission" date="2023-11" db="EMBL/GenBank/DDBJ databases">
        <authorList>
            <person name="Cook R."/>
            <person name="Crisci M."/>
            <person name="Pye H."/>
            <person name="Adriaenssens E."/>
            <person name="Santini J."/>
        </authorList>
    </citation>
    <scope>NUCLEOTIDE SEQUENCE [LARGE SCALE GENOMIC DNA]</scope>
    <source>
        <strain evidence="1">Lak_Megaphage_Sonny</strain>
    </source>
</reference>
<evidence type="ECO:0000313" key="1">
    <source>
        <dbReference type="EMBL" id="WQJ53318.1"/>
    </source>
</evidence>
<organism evidence="1 2">
    <name type="scientific">phage Lak_Megaphage_Sonny</name>
    <dbReference type="NCBI Taxonomy" id="3109229"/>
    <lineage>
        <taxon>Viruses</taxon>
        <taxon>Duplodnaviria</taxon>
        <taxon>Heunggongvirae</taxon>
        <taxon>Uroviricota</taxon>
        <taxon>Caudoviricetes</taxon>
        <taxon>Caudoviricetes code 15 clade</taxon>
    </lineage>
</organism>
<dbReference type="EMBL" id="OR769223">
    <property type="protein sequence ID" value="WQJ53318.1"/>
    <property type="molecule type" value="Genomic_DNA"/>
</dbReference>